<accession>A0A0H3I823</accession>
<dbReference type="eggNOG" id="COG1716">
    <property type="taxonomic scope" value="Bacteria"/>
</dbReference>
<evidence type="ECO:0000313" key="5">
    <source>
        <dbReference type="Proteomes" id="UP001194579"/>
    </source>
</evidence>
<name>A0A0H3I823_PECPM</name>
<dbReference type="Proteomes" id="UP001194579">
    <property type="component" value="Unassembled WGS sequence"/>
</dbReference>
<gene>
    <name evidence="2" type="ordered locus">W5S_3589</name>
    <name evidence="3" type="ORF">F6Q06_23340</name>
</gene>
<sequence length="270" mass="31258">MSEITRWAIVDAAAEPELFSMLEQFDPPHASLYADPVPENIGRLAPHLVRVDDAIIQWLEQRKTPWGILLESRADMKTLRQHLRKYLHVQIPNEEKPVFFRFYDPRNIWPLLSVLSDWEKHSFLGPIEVITTNWQGTSQCESFATLRATFHAGSASRRKIMRISPEQMDELTLIFEQRYIEGLVSKIESWDGESRPIDLPKIGEIFRWLKLQGITDDRSIRGLFSLFHSRDYLTLEDIPADFKNVLCAEGKKGVFKAEVLLLRELGCVPL</sequence>
<dbReference type="RefSeq" id="WP_014701125.1">
    <property type="nucleotide sequence ID" value="NC_017845.1"/>
</dbReference>
<dbReference type="KEGG" id="pec:W5S_3589"/>
<keyword evidence="5" id="KW-1185">Reference proteome</keyword>
<dbReference type="InterPro" id="IPR025391">
    <property type="entry name" value="DUF4123"/>
</dbReference>
<evidence type="ECO:0000313" key="2">
    <source>
        <dbReference type="EMBL" id="AFI91658.1"/>
    </source>
</evidence>
<feature type="domain" description="DUF4123" evidence="1">
    <location>
        <begin position="7"/>
        <end position="121"/>
    </location>
</feature>
<evidence type="ECO:0000313" key="3">
    <source>
        <dbReference type="EMBL" id="MBI0557383.1"/>
    </source>
</evidence>
<proteinExistence type="predicted"/>
<protein>
    <submittedName>
        <fullName evidence="3">DUF4123 domain-containing protein</fullName>
    </submittedName>
</protein>
<dbReference type="STRING" id="1905730.W5S_3589"/>
<dbReference type="Proteomes" id="UP000008044">
    <property type="component" value="Chromosome"/>
</dbReference>
<evidence type="ECO:0000259" key="1">
    <source>
        <dbReference type="Pfam" id="PF13503"/>
    </source>
</evidence>
<dbReference type="Pfam" id="PF13503">
    <property type="entry name" value="DUF4123"/>
    <property type="match status" value="1"/>
</dbReference>
<evidence type="ECO:0000313" key="4">
    <source>
        <dbReference type="Proteomes" id="UP000008044"/>
    </source>
</evidence>
<reference evidence="2" key="2">
    <citation type="submission" date="2012-03" db="EMBL/GenBank/DDBJ databases">
        <authorList>
            <person name="Koskinen P."/>
            <person name="Laine P."/>
            <person name="Niemi O."/>
            <person name="Nykyri J."/>
            <person name="Harjunpaa H."/>
            <person name="Auvinen P."/>
            <person name="Paulin L."/>
            <person name="Pirhonen M."/>
            <person name="Palva T."/>
            <person name="Holm L."/>
        </authorList>
    </citation>
    <scope>NUCLEOTIDE SEQUENCE</scope>
    <source>
        <strain evidence="2">SCC3193</strain>
    </source>
</reference>
<dbReference type="EMBL" id="CP003415">
    <property type="protein sequence ID" value="AFI91658.1"/>
    <property type="molecule type" value="Genomic_DNA"/>
</dbReference>
<reference evidence="2 4" key="1">
    <citation type="journal article" date="2012" name="J. Bacteriol.">
        <title>Genome sequence of Pectobacterium sp. strain SCC3193.</title>
        <authorList>
            <person name="Koskinen J.P."/>
            <person name="Laine P."/>
            <person name="Niemi O."/>
            <person name="Nykyri J."/>
            <person name="Harjunpaa H."/>
            <person name="Auvinen P."/>
            <person name="Paulin L."/>
            <person name="Pirhonen M."/>
            <person name="Palva T."/>
            <person name="Holm L."/>
        </authorList>
    </citation>
    <scope>NUCLEOTIDE SEQUENCE [LARGE SCALE GENOMIC DNA]</scope>
    <source>
        <strain evidence="2 4">SCC3193</strain>
    </source>
</reference>
<dbReference type="PATRIC" id="fig|1166016.3.peg.3648"/>
<dbReference type="HOGENOM" id="CLU_081283_0_0_6"/>
<reference evidence="3" key="4">
    <citation type="submission" date="2024-05" db="EMBL/GenBank/DDBJ databases">
        <title>Identification of Pectobacterium versatile causing blackleg of potato from New York State with a whole genome sequencing approach.</title>
        <authorList>
            <person name="Ma X."/>
            <person name="Swingle B."/>
        </authorList>
    </citation>
    <scope>NUCLEOTIDE SEQUENCE</scope>
    <source>
        <strain evidence="3">NY1588A</strain>
    </source>
</reference>
<dbReference type="AlphaFoldDB" id="A0A0H3I823"/>
<dbReference type="EMBL" id="WABS01000090">
    <property type="protein sequence ID" value="MBI0557383.1"/>
    <property type="molecule type" value="Genomic_DNA"/>
</dbReference>
<organism evidence="2 4">
    <name type="scientific">Pectobacterium parmentieri</name>
    <dbReference type="NCBI Taxonomy" id="1905730"/>
    <lineage>
        <taxon>Bacteria</taxon>
        <taxon>Pseudomonadati</taxon>
        <taxon>Pseudomonadota</taxon>
        <taxon>Gammaproteobacteria</taxon>
        <taxon>Enterobacterales</taxon>
        <taxon>Pectobacteriaceae</taxon>
        <taxon>Pectobacterium</taxon>
    </lineage>
</organism>
<reference evidence="5" key="3">
    <citation type="submission" date="2023-07" db="EMBL/GenBank/DDBJ databases">
        <title>Identification of Pectobacterium versatile causing blackleg of potato from New York State with a whole genome sequencing approach.</title>
        <authorList>
            <person name="Ma X."/>
            <person name="Swingle B."/>
        </authorList>
    </citation>
    <scope>NUCLEOTIDE SEQUENCE [LARGE SCALE GENOMIC DNA]</scope>
    <source>
        <strain evidence="5">NY1588A</strain>
    </source>
</reference>